<evidence type="ECO:0000313" key="1">
    <source>
        <dbReference type="EMBL" id="MQL51873.1"/>
    </source>
</evidence>
<dbReference type="SUPFAM" id="SSF143880">
    <property type="entry name" value="NE0471 N-terminal domain-like"/>
    <property type="match status" value="1"/>
</dbReference>
<accession>A0A6N7IQK5</accession>
<gene>
    <name evidence="1" type="ORF">GFC01_06255</name>
</gene>
<dbReference type="AlphaFoldDB" id="A0A6N7IQK5"/>
<dbReference type="InterPro" id="IPR036782">
    <property type="entry name" value="NE0471-like_N"/>
</dbReference>
<dbReference type="Gene3D" id="3.30.2020.10">
    <property type="entry name" value="NE0471-like N-terminal domain"/>
    <property type="match status" value="1"/>
</dbReference>
<organism evidence="1 2">
    <name type="scientific">Desulfofundulus thermobenzoicus</name>
    <dbReference type="NCBI Taxonomy" id="29376"/>
    <lineage>
        <taxon>Bacteria</taxon>
        <taxon>Bacillati</taxon>
        <taxon>Bacillota</taxon>
        <taxon>Clostridia</taxon>
        <taxon>Eubacteriales</taxon>
        <taxon>Peptococcaceae</taxon>
        <taxon>Desulfofundulus</taxon>
    </lineage>
</organism>
<dbReference type="OrthoDB" id="1666234at2"/>
<protein>
    <submittedName>
        <fullName evidence="1">DUF2442 domain-containing protein</fullName>
    </submittedName>
</protein>
<proteinExistence type="predicted"/>
<dbReference type="EMBL" id="WHYR01000013">
    <property type="protein sequence ID" value="MQL51873.1"/>
    <property type="molecule type" value="Genomic_DNA"/>
</dbReference>
<dbReference type="RefSeq" id="WP_152945808.1">
    <property type="nucleotide sequence ID" value="NZ_WHYR01000013.1"/>
</dbReference>
<name>A0A6N7IQK5_9FIRM</name>
<reference evidence="1 2" key="1">
    <citation type="submission" date="2019-10" db="EMBL/GenBank/DDBJ databases">
        <title>Comparative genomics of sulfur disproportionating microorganisms.</title>
        <authorList>
            <person name="Ward L.M."/>
            <person name="Bertran E."/>
            <person name="Johnston D."/>
        </authorList>
    </citation>
    <scope>NUCLEOTIDE SEQUENCE [LARGE SCALE GENOMIC DNA]</scope>
    <source>
        <strain evidence="1 2">DSM 14055</strain>
    </source>
</reference>
<comment type="caution">
    <text evidence="1">The sequence shown here is derived from an EMBL/GenBank/DDBJ whole genome shotgun (WGS) entry which is preliminary data.</text>
</comment>
<evidence type="ECO:0000313" key="2">
    <source>
        <dbReference type="Proteomes" id="UP000441717"/>
    </source>
</evidence>
<dbReference type="Proteomes" id="UP000441717">
    <property type="component" value="Unassembled WGS sequence"/>
</dbReference>
<sequence>MIPPALIQVYADKTDDYTIICQFVDGKVTRYHMRDKLTGVFEPLKNKDLFKNALTILDNTAAWDLTGKRDASECLTIDPWRLYNAEDITCATLSRLSRG</sequence>
<keyword evidence="2" id="KW-1185">Reference proteome</keyword>